<dbReference type="NCBIfam" id="TIGR03184">
    <property type="entry name" value="DNA_S_dndE"/>
    <property type="match status" value="1"/>
</dbReference>
<dbReference type="EMBL" id="JBHSQO010000049">
    <property type="protein sequence ID" value="MFC6093741.1"/>
    <property type="molecule type" value="Genomic_DNA"/>
</dbReference>
<evidence type="ECO:0000313" key="1">
    <source>
        <dbReference type="EMBL" id="MFC6093741.1"/>
    </source>
</evidence>
<dbReference type="Proteomes" id="UP001596220">
    <property type="component" value="Unassembled WGS sequence"/>
</dbReference>
<dbReference type="Pfam" id="PF08870">
    <property type="entry name" value="DndE"/>
    <property type="match status" value="1"/>
</dbReference>
<keyword evidence="2" id="KW-1185">Reference proteome</keyword>
<dbReference type="InterPro" id="IPR038472">
    <property type="entry name" value="DndE_sf"/>
</dbReference>
<name>A0ABW1PDS6_9PSEU</name>
<evidence type="ECO:0000313" key="2">
    <source>
        <dbReference type="Proteomes" id="UP001596220"/>
    </source>
</evidence>
<sequence length="126" mass="13934">MQSEITIRLSQAAKDQLAWLKRHTGLTQWNELCRWALALSLRDPSPPLVREITTDSNVEIAWKTFAGAHGDIYLSLLKQRCAADGEEPTDAAVGKTLLVHLHRGIGLLAGRQDLRSIQNLIAVAVE</sequence>
<protein>
    <submittedName>
        <fullName evidence="1">DNA sulfur modification protein DndE</fullName>
    </submittedName>
</protein>
<reference evidence="2" key="1">
    <citation type="journal article" date="2019" name="Int. J. Syst. Evol. Microbiol.">
        <title>The Global Catalogue of Microorganisms (GCM) 10K type strain sequencing project: providing services to taxonomists for standard genome sequencing and annotation.</title>
        <authorList>
            <consortium name="The Broad Institute Genomics Platform"/>
            <consortium name="The Broad Institute Genome Sequencing Center for Infectious Disease"/>
            <person name="Wu L."/>
            <person name="Ma J."/>
        </authorList>
    </citation>
    <scope>NUCLEOTIDE SEQUENCE [LARGE SCALE GENOMIC DNA]</scope>
    <source>
        <strain evidence="2">CGMCC 4.7246</strain>
    </source>
</reference>
<dbReference type="Gene3D" id="1.10.1220.160">
    <property type="entry name" value="DNA sulphur modification protein DndE"/>
    <property type="match status" value="1"/>
</dbReference>
<dbReference type="InterPro" id="IPR014969">
    <property type="entry name" value="DNA_S_DndE"/>
</dbReference>
<accession>A0ABW1PDS6</accession>
<proteinExistence type="predicted"/>
<dbReference type="RefSeq" id="WP_380641238.1">
    <property type="nucleotide sequence ID" value="NZ_JBHSQO010000049.1"/>
</dbReference>
<organism evidence="1 2">
    <name type="scientific">Saccharothrix lopnurensis</name>
    <dbReference type="NCBI Taxonomy" id="1670621"/>
    <lineage>
        <taxon>Bacteria</taxon>
        <taxon>Bacillati</taxon>
        <taxon>Actinomycetota</taxon>
        <taxon>Actinomycetes</taxon>
        <taxon>Pseudonocardiales</taxon>
        <taxon>Pseudonocardiaceae</taxon>
        <taxon>Saccharothrix</taxon>
    </lineage>
</organism>
<comment type="caution">
    <text evidence="1">The sequence shown here is derived from an EMBL/GenBank/DDBJ whole genome shotgun (WGS) entry which is preliminary data.</text>
</comment>
<gene>
    <name evidence="1" type="primary">dndE</name>
    <name evidence="1" type="ORF">ACFP3R_31100</name>
</gene>